<protein>
    <recommendedName>
        <fullName evidence="2">C2H2-type domain-containing protein</fullName>
    </recommendedName>
</protein>
<dbReference type="EMBL" id="DS016987">
    <property type="protein sequence ID" value="KMU85154.1"/>
    <property type="molecule type" value="Genomic_DNA"/>
</dbReference>
<dbReference type="OrthoDB" id="10633905at2759"/>
<sequence>MDIENNRLWRVGRSTSSISFHRRRETEEVRRGLKYPLVRNAGGVPLHWYSKGNSAKAAVMETRRLRPNNPANLLPRDTSRDKLRYWVKAAECLHARVAVLEEIIRSLDGKEHLEKALGGPVCSLEDIAPFSQQHLNMVGLVRHINSSWDHEHRFHRHITESMYCVQCQQQFPSAKELALHEYRLHGEPLTSRIDAFSKLGKGVPFTQTRRIEQGETSLPPDSSSTTANVSLVTAHFPSMQLSSTQPRKRQKHSGNGDEKSHKEHQSPSSPHNNKDRNLLGTSGHITTSASTGSDMRGCFCQP</sequence>
<feature type="region of interest" description="Disordered" evidence="1">
    <location>
        <begin position="206"/>
        <end position="302"/>
    </location>
</feature>
<proteinExistence type="predicted"/>
<organism evidence="3 4">
    <name type="scientific">Coccidioides immitis H538.4</name>
    <dbReference type="NCBI Taxonomy" id="396776"/>
    <lineage>
        <taxon>Eukaryota</taxon>
        <taxon>Fungi</taxon>
        <taxon>Dikarya</taxon>
        <taxon>Ascomycota</taxon>
        <taxon>Pezizomycotina</taxon>
        <taxon>Eurotiomycetes</taxon>
        <taxon>Eurotiomycetidae</taxon>
        <taxon>Onygenales</taxon>
        <taxon>Onygenaceae</taxon>
        <taxon>Coccidioides</taxon>
    </lineage>
</organism>
<evidence type="ECO:0000313" key="3">
    <source>
        <dbReference type="EMBL" id="KMU85154.1"/>
    </source>
</evidence>
<dbReference type="AlphaFoldDB" id="A0A0J8RMH4"/>
<dbReference type="Proteomes" id="UP000054563">
    <property type="component" value="Unassembled WGS sequence"/>
</dbReference>
<dbReference type="PROSITE" id="PS00028">
    <property type="entry name" value="ZINC_FINGER_C2H2_1"/>
    <property type="match status" value="1"/>
</dbReference>
<gene>
    <name evidence="3" type="ORF">CIHG_02936</name>
</gene>
<dbReference type="InterPro" id="IPR013087">
    <property type="entry name" value="Znf_C2H2_type"/>
</dbReference>
<name>A0A0J8RMH4_COCIT</name>
<reference evidence="4" key="1">
    <citation type="journal article" date="2010" name="Genome Res.">
        <title>Population genomic sequencing of Coccidioides fungi reveals recent hybridization and transposon control.</title>
        <authorList>
            <person name="Neafsey D.E."/>
            <person name="Barker B.M."/>
            <person name="Sharpton T.J."/>
            <person name="Stajich J.E."/>
            <person name="Park D.J."/>
            <person name="Whiston E."/>
            <person name="Hung C.-Y."/>
            <person name="McMahan C."/>
            <person name="White J."/>
            <person name="Sykes S."/>
            <person name="Heiman D."/>
            <person name="Young S."/>
            <person name="Zeng Q."/>
            <person name="Abouelleil A."/>
            <person name="Aftuck L."/>
            <person name="Bessette D."/>
            <person name="Brown A."/>
            <person name="FitzGerald M."/>
            <person name="Lui A."/>
            <person name="Macdonald J.P."/>
            <person name="Priest M."/>
            <person name="Orbach M.J."/>
            <person name="Galgiani J.N."/>
            <person name="Kirkland T.N."/>
            <person name="Cole G.T."/>
            <person name="Birren B.W."/>
            <person name="Henn M.R."/>
            <person name="Taylor J.W."/>
            <person name="Rounsley S.D."/>
        </authorList>
    </citation>
    <scope>NUCLEOTIDE SEQUENCE [LARGE SCALE GENOMIC DNA]</scope>
    <source>
        <strain evidence="4">H538.4</strain>
    </source>
</reference>
<feature type="domain" description="C2H2-type" evidence="2">
    <location>
        <begin position="164"/>
        <end position="185"/>
    </location>
</feature>
<feature type="compositionally biased region" description="Polar residues" evidence="1">
    <location>
        <begin position="279"/>
        <end position="293"/>
    </location>
</feature>
<evidence type="ECO:0000259" key="2">
    <source>
        <dbReference type="PROSITE" id="PS00028"/>
    </source>
</evidence>
<feature type="compositionally biased region" description="Polar residues" evidence="1">
    <location>
        <begin position="214"/>
        <end position="231"/>
    </location>
</feature>
<dbReference type="VEuPathDB" id="FungiDB:CIHG_02936"/>
<feature type="compositionally biased region" description="Basic and acidic residues" evidence="1">
    <location>
        <begin position="254"/>
        <end position="265"/>
    </location>
</feature>
<accession>A0A0J8RMH4</accession>
<evidence type="ECO:0000256" key="1">
    <source>
        <dbReference type="SAM" id="MobiDB-lite"/>
    </source>
</evidence>
<evidence type="ECO:0000313" key="4">
    <source>
        <dbReference type="Proteomes" id="UP000054563"/>
    </source>
</evidence>